<evidence type="ECO:0000259" key="4">
    <source>
        <dbReference type="Pfam" id="PF01872"/>
    </source>
</evidence>
<organism evidence="5 6">
    <name type="scientific">Candidatus Filomicrobium marinum</name>
    <dbReference type="NCBI Taxonomy" id="1608628"/>
    <lineage>
        <taxon>Bacteria</taxon>
        <taxon>Pseudomonadati</taxon>
        <taxon>Pseudomonadota</taxon>
        <taxon>Alphaproteobacteria</taxon>
        <taxon>Hyphomicrobiales</taxon>
        <taxon>Hyphomicrobiaceae</taxon>
        <taxon>Filomicrobium</taxon>
    </lineage>
</organism>
<dbReference type="RefSeq" id="WP_244464890.1">
    <property type="nucleotide sequence ID" value="NZ_LN829118.1"/>
</dbReference>
<sequence length="243" mass="25944">MSDPAVPPRVRQMSDPLAPILAASDDRPFVVAQLGQSLDGRIATVTGESRWINNAEALDHLHRLRAAVDAVVVGVGTVLADDPRLNVRRVALPPGKAQPARVVIDPNGRMPAGLSCLANDGTRRIVVTASAEVVEADDLEVIRLERQDGTFRPGEIVAALFALGLRRILIEGGATTVSSFLDAGVLDRLHLIVGPMIIGSGKLGLQLRPITELDNAIRPQVTVYPLPGGDVIFDCDLRMRKAV</sequence>
<dbReference type="PANTHER" id="PTHR38011">
    <property type="entry name" value="DIHYDROFOLATE REDUCTASE FAMILY PROTEIN (AFU_ORTHOLOGUE AFUA_8G06820)"/>
    <property type="match status" value="1"/>
</dbReference>
<evidence type="ECO:0000256" key="1">
    <source>
        <dbReference type="ARBA" id="ARBA00005104"/>
    </source>
</evidence>
<proteinExistence type="predicted"/>
<gene>
    <name evidence="5" type="ORF">YBN1229_v1_2152</name>
</gene>
<dbReference type="AlphaFoldDB" id="A0A0D6JFC5"/>
<keyword evidence="2" id="KW-0521">NADP</keyword>
<dbReference type="GO" id="GO:0008703">
    <property type="term" value="F:5-amino-6-(5-phosphoribosylamino)uracil reductase activity"/>
    <property type="evidence" value="ECO:0007669"/>
    <property type="project" value="InterPro"/>
</dbReference>
<dbReference type="GO" id="GO:0009231">
    <property type="term" value="P:riboflavin biosynthetic process"/>
    <property type="evidence" value="ECO:0007669"/>
    <property type="project" value="InterPro"/>
</dbReference>
<evidence type="ECO:0000256" key="3">
    <source>
        <dbReference type="ARBA" id="ARBA00023002"/>
    </source>
</evidence>
<dbReference type="Proteomes" id="UP000033187">
    <property type="component" value="Chromosome 1"/>
</dbReference>
<dbReference type="InterPro" id="IPR024072">
    <property type="entry name" value="DHFR-like_dom_sf"/>
</dbReference>
<reference evidence="6" key="1">
    <citation type="submission" date="2015-02" db="EMBL/GenBank/DDBJ databases">
        <authorList>
            <person name="Chooi Y.-H."/>
        </authorList>
    </citation>
    <scope>NUCLEOTIDE SEQUENCE [LARGE SCALE GENOMIC DNA]</scope>
    <source>
        <strain evidence="6">strain Y</strain>
    </source>
</reference>
<feature type="domain" description="Bacterial bifunctional deaminase-reductase C-terminal" evidence="4">
    <location>
        <begin position="28"/>
        <end position="204"/>
    </location>
</feature>
<dbReference type="PANTHER" id="PTHR38011:SF7">
    <property type="entry name" value="2,5-DIAMINO-6-RIBOSYLAMINO-4(3H)-PYRIMIDINONE 5'-PHOSPHATE REDUCTASE"/>
    <property type="match status" value="1"/>
</dbReference>
<protein>
    <submittedName>
        <fullName evidence="5">Bifunctional deaminase-reductase domain protein</fullName>
    </submittedName>
</protein>
<dbReference type="InterPro" id="IPR050765">
    <property type="entry name" value="Riboflavin_Biosynth_HTPR"/>
</dbReference>
<accession>A0A0D6JFC5</accession>
<dbReference type="SUPFAM" id="SSF53597">
    <property type="entry name" value="Dihydrofolate reductase-like"/>
    <property type="match status" value="1"/>
</dbReference>
<dbReference type="InterPro" id="IPR002734">
    <property type="entry name" value="RibDG_C"/>
</dbReference>
<dbReference type="Pfam" id="PF01872">
    <property type="entry name" value="RibD_C"/>
    <property type="match status" value="1"/>
</dbReference>
<name>A0A0D6JFC5_9HYPH</name>
<dbReference type="KEGG" id="fil:BN1229_v1_2152"/>
<evidence type="ECO:0000256" key="2">
    <source>
        <dbReference type="ARBA" id="ARBA00022857"/>
    </source>
</evidence>
<dbReference type="Gene3D" id="3.40.430.10">
    <property type="entry name" value="Dihydrofolate Reductase, subunit A"/>
    <property type="match status" value="1"/>
</dbReference>
<keyword evidence="6" id="KW-1185">Reference proteome</keyword>
<dbReference type="KEGG" id="fiy:BN1229_v1_2152"/>
<evidence type="ECO:0000313" key="5">
    <source>
        <dbReference type="EMBL" id="CPR19408.1"/>
    </source>
</evidence>
<dbReference type="EMBL" id="LN829119">
    <property type="protein sequence ID" value="CPR19408.1"/>
    <property type="molecule type" value="Genomic_DNA"/>
</dbReference>
<keyword evidence="3" id="KW-0560">Oxidoreductase</keyword>
<comment type="pathway">
    <text evidence="1">Cofactor biosynthesis; riboflavin biosynthesis.</text>
</comment>
<evidence type="ECO:0000313" key="6">
    <source>
        <dbReference type="Proteomes" id="UP000033187"/>
    </source>
</evidence>